<sequence>MPRKARIDSIADEQSSPHGVAAVDRALTLLAAYRQGDCALSLSELAARTRLYPSTVSRLLSSLMHARLIERLEDGRYGLGLEVMRLYSVFSASFSMGRVVMPALTLLVEQSGESAAFHVAHGDHRLCLYRVDSPHPVRDHTRAGELLPLHQGSGGRVLTAYAETMPADTSAEDQALYEQIRQRGYFGAINDRLNGVAGISAPVFKSDGSLAGAVTLTMPSDRYDDRYIPMVRAAAEGLSKQIP</sequence>
<name>A0A3P4AZ86_9BURK</name>
<feature type="domain" description="HTH iclR-type" evidence="4">
    <location>
        <begin position="20"/>
        <end position="81"/>
    </location>
</feature>
<dbReference type="RefSeq" id="WP_124078740.1">
    <property type="nucleotide sequence ID" value="NZ_UWPJ01000013.1"/>
</dbReference>
<evidence type="ECO:0000256" key="2">
    <source>
        <dbReference type="ARBA" id="ARBA00023125"/>
    </source>
</evidence>
<evidence type="ECO:0000259" key="5">
    <source>
        <dbReference type="PROSITE" id="PS51078"/>
    </source>
</evidence>
<proteinExistence type="predicted"/>
<keyword evidence="1" id="KW-0805">Transcription regulation</keyword>
<protein>
    <submittedName>
        <fullName evidence="6">Pectin degradation repressor protein KdgR</fullName>
    </submittedName>
</protein>
<evidence type="ECO:0000313" key="6">
    <source>
        <dbReference type="EMBL" id="VCU69394.1"/>
    </source>
</evidence>
<dbReference type="SUPFAM" id="SSF55781">
    <property type="entry name" value="GAF domain-like"/>
    <property type="match status" value="1"/>
</dbReference>
<accession>A0A3P4AZ86</accession>
<keyword evidence="7" id="KW-1185">Reference proteome</keyword>
<dbReference type="Pfam" id="PF09339">
    <property type="entry name" value="HTH_IclR"/>
    <property type="match status" value="1"/>
</dbReference>
<dbReference type="Gene3D" id="1.10.10.10">
    <property type="entry name" value="Winged helix-like DNA-binding domain superfamily/Winged helix DNA-binding domain"/>
    <property type="match status" value="1"/>
</dbReference>
<evidence type="ECO:0000256" key="3">
    <source>
        <dbReference type="ARBA" id="ARBA00023163"/>
    </source>
</evidence>
<dbReference type="InterPro" id="IPR005471">
    <property type="entry name" value="Tscrpt_reg_IclR_N"/>
</dbReference>
<dbReference type="PROSITE" id="PS51078">
    <property type="entry name" value="ICLR_ED"/>
    <property type="match status" value="1"/>
</dbReference>
<reference evidence="6 7" key="1">
    <citation type="submission" date="2018-10" db="EMBL/GenBank/DDBJ databases">
        <authorList>
            <person name="Criscuolo A."/>
        </authorList>
    </citation>
    <scope>NUCLEOTIDE SEQUENCE [LARGE SCALE GENOMIC DNA]</scope>
    <source>
        <strain evidence="6">DnA1</strain>
    </source>
</reference>
<dbReference type="GO" id="GO:0003700">
    <property type="term" value="F:DNA-binding transcription factor activity"/>
    <property type="evidence" value="ECO:0007669"/>
    <property type="project" value="TreeGrafter"/>
</dbReference>
<dbReference type="InterPro" id="IPR036390">
    <property type="entry name" value="WH_DNA-bd_sf"/>
</dbReference>
<evidence type="ECO:0000256" key="1">
    <source>
        <dbReference type="ARBA" id="ARBA00023015"/>
    </source>
</evidence>
<dbReference type="PANTHER" id="PTHR30136:SF39">
    <property type="entry name" value="TRANSCRIPTIONAL REGULATORY PROTEIN"/>
    <property type="match status" value="1"/>
</dbReference>
<keyword evidence="3" id="KW-0804">Transcription</keyword>
<organism evidence="6 7">
    <name type="scientific">Pigmentiphaga humi</name>
    <dbReference type="NCBI Taxonomy" id="2478468"/>
    <lineage>
        <taxon>Bacteria</taxon>
        <taxon>Pseudomonadati</taxon>
        <taxon>Pseudomonadota</taxon>
        <taxon>Betaproteobacteria</taxon>
        <taxon>Burkholderiales</taxon>
        <taxon>Alcaligenaceae</taxon>
        <taxon>Pigmentiphaga</taxon>
    </lineage>
</organism>
<feature type="domain" description="IclR-ED" evidence="5">
    <location>
        <begin position="82"/>
        <end position="243"/>
    </location>
</feature>
<dbReference type="GO" id="GO:0045892">
    <property type="term" value="P:negative regulation of DNA-templated transcription"/>
    <property type="evidence" value="ECO:0007669"/>
    <property type="project" value="TreeGrafter"/>
</dbReference>
<dbReference type="InterPro" id="IPR036388">
    <property type="entry name" value="WH-like_DNA-bd_sf"/>
</dbReference>
<dbReference type="PROSITE" id="PS51077">
    <property type="entry name" value="HTH_ICLR"/>
    <property type="match status" value="1"/>
</dbReference>
<dbReference type="PANTHER" id="PTHR30136">
    <property type="entry name" value="HELIX-TURN-HELIX TRANSCRIPTIONAL REGULATOR, ICLR FAMILY"/>
    <property type="match status" value="1"/>
</dbReference>
<dbReference type="InterPro" id="IPR029016">
    <property type="entry name" value="GAF-like_dom_sf"/>
</dbReference>
<dbReference type="GO" id="GO:0003677">
    <property type="term" value="F:DNA binding"/>
    <property type="evidence" value="ECO:0007669"/>
    <property type="project" value="UniProtKB-KW"/>
</dbReference>
<dbReference type="EMBL" id="UWPJ01000013">
    <property type="protein sequence ID" value="VCU69394.1"/>
    <property type="molecule type" value="Genomic_DNA"/>
</dbReference>
<dbReference type="OrthoDB" id="5422805at2"/>
<dbReference type="SMART" id="SM00346">
    <property type="entry name" value="HTH_ICLR"/>
    <property type="match status" value="1"/>
</dbReference>
<dbReference type="AlphaFoldDB" id="A0A3P4AZ86"/>
<keyword evidence="2" id="KW-0238">DNA-binding</keyword>
<evidence type="ECO:0000259" key="4">
    <source>
        <dbReference type="PROSITE" id="PS51077"/>
    </source>
</evidence>
<dbReference type="Gene3D" id="3.30.450.40">
    <property type="match status" value="1"/>
</dbReference>
<dbReference type="Pfam" id="PF01614">
    <property type="entry name" value="IclR_C"/>
    <property type="match status" value="1"/>
</dbReference>
<dbReference type="InterPro" id="IPR014757">
    <property type="entry name" value="Tscrpt_reg_IclR_C"/>
</dbReference>
<dbReference type="Proteomes" id="UP000277294">
    <property type="component" value="Unassembled WGS sequence"/>
</dbReference>
<evidence type="ECO:0000313" key="7">
    <source>
        <dbReference type="Proteomes" id="UP000277294"/>
    </source>
</evidence>
<dbReference type="SUPFAM" id="SSF46785">
    <property type="entry name" value="Winged helix' DNA-binding domain"/>
    <property type="match status" value="1"/>
</dbReference>
<gene>
    <name evidence="6" type="primary">kdgR_5</name>
    <name evidence="6" type="ORF">PIGHUM_01456</name>
</gene>
<dbReference type="InterPro" id="IPR050707">
    <property type="entry name" value="HTH_MetabolicPath_Reg"/>
</dbReference>